<protein>
    <submittedName>
        <fullName evidence="2">Uncharacterized protein</fullName>
    </submittedName>
</protein>
<dbReference type="OrthoDB" id="1853093at2"/>
<feature type="transmembrane region" description="Helical" evidence="1">
    <location>
        <begin position="16"/>
        <end position="40"/>
    </location>
</feature>
<keyword evidence="1" id="KW-0472">Membrane</keyword>
<dbReference type="RefSeq" id="WP_058963288.1">
    <property type="nucleotide sequence ID" value="NZ_CABKVM010000014.1"/>
</dbReference>
<evidence type="ECO:0000313" key="2">
    <source>
        <dbReference type="EMBL" id="TCL52023.1"/>
    </source>
</evidence>
<dbReference type="EMBL" id="SLUM01000045">
    <property type="protein sequence ID" value="TCL52023.1"/>
    <property type="molecule type" value="Genomic_DNA"/>
</dbReference>
<accession>A0A4R1QRB4</accession>
<dbReference type="Proteomes" id="UP000295184">
    <property type="component" value="Unassembled WGS sequence"/>
</dbReference>
<proteinExistence type="predicted"/>
<comment type="caution">
    <text evidence="2">The sequence shown here is derived from an EMBL/GenBank/DDBJ whole genome shotgun (WGS) entry which is preliminary data.</text>
</comment>
<dbReference type="AlphaFoldDB" id="A0A4R1QRB4"/>
<gene>
    <name evidence="2" type="ORF">EDD77_1458</name>
</gene>
<keyword evidence="1" id="KW-0812">Transmembrane</keyword>
<evidence type="ECO:0000313" key="3">
    <source>
        <dbReference type="Proteomes" id="UP000295184"/>
    </source>
</evidence>
<sequence>MEFLREKGVVAANLCLIAGLLFFSPLFLVGLALWAVSLAVRLRREPKKSMKLFYGALCVLVSLWFLWALARQLAVLAGWI</sequence>
<name>A0A4R1QRB4_9FIRM</name>
<dbReference type="STRING" id="1650663.GCA_001486665_00782"/>
<reference evidence="2 3" key="1">
    <citation type="submission" date="2019-03" db="EMBL/GenBank/DDBJ databases">
        <title>Genomic Encyclopedia of Type Strains, Phase IV (KMG-IV): sequencing the most valuable type-strain genomes for metagenomic binning, comparative biology and taxonomic classification.</title>
        <authorList>
            <person name="Goeker M."/>
        </authorList>
    </citation>
    <scope>NUCLEOTIDE SEQUENCE [LARGE SCALE GENOMIC DNA]</scope>
    <source>
        <strain evidence="2 3">DSM 100451</strain>
    </source>
</reference>
<evidence type="ECO:0000256" key="1">
    <source>
        <dbReference type="SAM" id="Phobius"/>
    </source>
</evidence>
<keyword evidence="1" id="KW-1133">Transmembrane helix</keyword>
<feature type="transmembrane region" description="Helical" evidence="1">
    <location>
        <begin position="52"/>
        <end position="70"/>
    </location>
</feature>
<organism evidence="2 3">
    <name type="scientific">Allofournierella massiliensis</name>
    <dbReference type="NCBI Taxonomy" id="1650663"/>
    <lineage>
        <taxon>Bacteria</taxon>
        <taxon>Bacillati</taxon>
        <taxon>Bacillota</taxon>
        <taxon>Clostridia</taxon>
        <taxon>Eubacteriales</taxon>
        <taxon>Oscillospiraceae</taxon>
        <taxon>Allofournierella</taxon>
    </lineage>
</organism>